<dbReference type="SUPFAM" id="SSF53335">
    <property type="entry name" value="S-adenosyl-L-methionine-dependent methyltransferases"/>
    <property type="match status" value="1"/>
</dbReference>
<dbReference type="EMBL" id="CP048630">
    <property type="protein sequence ID" value="QIB32440.1"/>
    <property type="molecule type" value="Genomic_DNA"/>
</dbReference>
<keyword evidence="1" id="KW-0808">Transferase</keyword>
<evidence type="ECO:0000313" key="1">
    <source>
        <dbReference type="EMBL" id="QIB32440.1"/>
    </source>
</evidence>
<proteinExistence type="predicted"/>
<protein>
    <submittedName>
        <fullName evidence="1">Class I SAM-dependent methyltransferase</fullName>
    </submittedName>
</protein>
<dbReference type="Gene3D" id="3.40.50.150">
    <property type="entry name" value="Vaccinia Virus protein VP39"/>
    <property type="match status" value="1"/>
</dbReference>
<dbReference type="GO" id="GO:0032259">
    <property type="term" value="P:methylation"/>
    <property type="evidence" value="ECO:0007669"/>
    <property type="project" value="UniProtKB-KW"/>
</dbReference>
<dbReference type="InterPro" id="IPR029063">
    <property type="entry name" value="SAM-dependent_MTases_sf"/>
</dbReference>
<reference evidence="1 2" key="1">
    <citation type="submission" date="2020-02" db="EMBL/GenBank/DDBJ databases">
        <authorList>
            <person name="Li G."/>
        </authorList>
    </citation>
    <scope>NUCLEOTIDE SEQUENCE [LARGE SCALE GENOMIC DNA]</scope>
    <source>
        <strain evidence="1 2">DSM 102029</strain>
    </source>
</reference>
<dbReference type="AlphaFoldDB" id="A0A6P1YHJ4"/>
<gene>
    <name evidence="1" type="ORF">G3A50_01030</name>
</gene>
<dbReference type="Proteomes" id="UP000464751">
    <property type="component" value="Chromosome"/>
</dbReference>
<organism evidence="1 2">
    <name type="scientific">Ancylobacter pratisalsi</name>
    <dbReference type="NCBI Taxonomy" id="1745854"/>
    <lineage>
        <taxon>Bacteria</taxon>
        <taxon>Pseudomonadati</taxon>
        <taxon>Pseudomonadota</taxon>
        <taxon>Alphaproteobacteria</taxon>
        <taxon>Hyphomicrobiales</taxon>
        <taxon>Xanthobacteraceae</taxon>
        <taxon>Ancylobacter</taxon>
    </lineage>
</organism>
<dbReference type="RefSeq" id="WP_163073381.1">
    <property type="nucleotide sequence ID" value="NZ_CP048630.1"/>
</dbReference>
<dbReference type="GO" id="GO:0008168">
    <property type="term" value="F:methyltransferase activity"/>
    <property type="evidence" value="ECO:0007669"/>
    <property type="project" value="UniProtKB-KW"/>
</dbReference>
<keyword evidence="2" id="KW-1185">Reference proteome</keyword>
<dbReference type="KEGG" id="apra:G3A50_01030"/>
<accession>A0A6P1YHJ4</accession>
<sequence length="278" mass="30306">MSGFDADWLALREPVDHASRNKEVGEQVRRHFQDRPSLAIVDLGCGTGSNLRALAPLLPALQRWHLIDGDDALLSKARRVLGGWADRASETATGIRLHKDGREIDVRFECADLTVRDLDFSDVGAELVTCAALFDLVSAPWLERLVARSAHRRLPLYAVLNYDGAARWRPDDPLDARVIAAFNRHQRGDKGFGPALGPTASATLGQILSRHGYAIWSGDSPWQLTRNEAGLIAALTDGFAGAATEIEPEGRQAFADWASARAKAEAVTIGHQDLFARA</sequence>
<name>A0A6P1YHJ4_9HYPH</name>
<keyword evidence="1" id="KW-0489">Methyltransferase</keyword>
<evidence type="ECO:0000313" key="2">
    <source>
        <dbReference type="Proteomes" id="UP000464751"/>
    </source>
</evidence>